<name>A0A0H5RC84_9EUKA</name>
<dbReference type="EMBL" id="HACM01005672">
    <property type="protein sequence ID" value="CRZ06114.1"/>
    <property type="molecule type" value="Transcribed_RNA"/>
</dbReference>
<evidence type="ECO:0000313" key="1">
    <source>
        <dbReference type="EMBL" id="CRZ06114.1"/>
    </source>
</evidence>
<organism evidence="1">
    <name type="scientific">Spongospora subterranea</name>
    <dbReference type="NCBI Taxonomy" id="70186"/>
    <lineage>
        <taxon>Eukaryota</taxon>
        <taxon>Sar</taxon>
        <taxon>Rhizaria</taxon>
        <taxon>Endomyxa</taxon>
        <taxon>Phytomyxea</taxon>
        <taxon>Plasmodiophorida</taxon>
        <taxon>Plasmodiophoridae</taxon>
        <taxon>Spongospora</taxon>
    </lineage>
</organism>
<proteinExistence type="predicted"/>
<reference evidence="1" key="1">
    <citation type="submission" date="2015-04" db="EMBL/GenBank/DDBJ databases">
        <title>The genome sequence of the plant pathogenic Rhizarian Plasmodiophora brassicae reveals insights in its biotrophic life cycle and the origin of chitin synthesis.</title>
        <authorList>
            <person name="Schwelm A."/>
            <person name="Fogelqvist J."/>
            <person name="Knaust A."/>
            <person name="Julke S."/>
            <person name="Lilja T."/>
            <person name="Dhandapani V."/>
            <person name="Bonilla-Rosso G."/>
            <person name="Karlsson M."/>
            <person name="Shevchenko A."/>
            <person name="Choi S.R."/>
            <person name="Kim H.G."/>
            <person name="Park J.Y."/>
            <person name="Lim Y.P."/>
            <person name="Ludwig-Muller J."/>
            <person name="Dixelius C."/>
        </authorList>
    </citation>
    <scope>NUCLEOTIDE SEQUENCE</scope>
    <source>
        <tissue evidence="1">Potato root galls</tissue>
    </source>
</reference>
<protein>
    <submittedName>
        <fullName evidence="1">Uncharacterized protein</fullName>
    </submittedName>
</protein>
<dbReference type="AlphaFoldDB" id="A0A0H5RC84"/>
<accession>A0A0H5RC84</accession>
<sequence length="504" mass="56777">MTIAIVIDIRLQLLPDQGDPRTRDQFQSYLRDVRHELRCLCNHQCGGTSNDSEVLQYFFIRSCFCFSPTIRSGNLPRFILTRFRCDKRWSHVLIFLKEVVIVVCRAHPSDCEVILAPPYDLHQAYEAIDWIDDRFDSVLVGTPVFARDPTPSYAASLSCLAKQKGLSHIYFLSALVDLPNCPQDFSSLMEDIVPVKLLSVKLDRNSSESWSSQETKLPSTLPKNTETFHTVQLPNDSGVLATEFRKMRGVLSSTTEIVIDLSHLSSNLRKEGGLILTLTSQPFLETLYFPHAVQACRCHGFSMEKIAPDLAIPALSIGSTYIPINDWRVRNSNVNISVTPFRALYLVAADDLCETKIIGKTFIAWSSNPTDLFKNLLRYLWRNSLCIILEYSGAECPLMNSKLMTRTRFVFAAASVTGSVHGVHFSTVRELIPMSQVVPWASVSPYILNPELKQDLALDTELSKIPILTDLHQVIVKTGFHDRIEKLVRSTTPMNENGSFQMAA</sequence>